<reference evidence="2" key="1">
    <citation type="submission" date="2017-11" db="EMBL/GenBank/DDBJ databases">
        <authorList>
            <person name="Seth-Smith MB H."/>
        </authorList>
    </citation>
    <scope>NUCLEOTIDE SEQUENCE [LARGE SCALE GENOMIC DNA]</scope>
</reference>
<keyword evidence="2" id="KW-1185">Reference proteome</keyword>
<name>A0A2R8FA27_9CHLA</name>
<evidence type="ECO:0000313" key="1">
    <source>
        <dbReference type="EMBL" id="SPN73254.1"/>
    </source>
</evidence>
<protein>
    <submittedName>
        <fullName evidence="1">Uncharacterized protein</fullName>
    </submittedName>
</protein>
<accession>A0A2R8FA27</accession>
<proteinExistence type="predicted"/>
<dbReference type="Pfam" id="PF10962">
    <property type="entry name" value="DUF2764"/>
    <property type="match status" value="1"/>
</dbReference>
<dbReference type="AlphaFoldDB" id="A0A2R8FA27"/>
<gene>
    <name evidence="1" type="ORF">C10C_0067</name>
</gene>
<sequence length="266" mass="31626">MTQYYFLSSFLPPQLSESPPVFSISDLDDLLYLNLSEQDLCHYTLLKRFFDFENFAFFWSGKSLPFSFGEVTQENVEWMLSFEQWSDDSDFEDFFKDFLMIYKTPEDRLNHFSDLFREFLSYHQTNSSKFLQDYFTFQQQLRVVLAGFRARVLHMDVSYILRNEDSSDPVVLKVLMQKDSPNYELPQEFSDLQVVLDDYGRLPHTLNRALSLYQFHKLEGFYCDSYFDGNVILARSAAYMFAIRNSLANIEKGREMINQLEKAIKW</sequence>
<dbReference type="EMBL" id="LT993738">
    <property type="protein sequence ID" value="SPN73254.1"/>
    <property type="molecule type" value="Genomic_DNA"/>
</dbReference>
<dbReference type="KEGG" id="csee:C10C_0067"/>
<dbReference type="Proteomes" id="UP000244926">
    <property type="component" value="Chromosome I"/>
</dbReference>
<dbReference type="OrthoDB" id="17717at2"/>
<organism evidence="1 2">
    <name type="scientific">Chlamydia serpentis</name>
    <dbReference type="NCBI Taxonomy" id="1967782"/>
    <lineage>
        <taxon>Bacteria</taxon>
        <taxon>Pseudomonadati</taxon>
        <taxon>Chlamydiota</taxon>
        <taxon>Chlamydiia</taxon>
        <taxon>Chlamydiales</taxon>
        <taxon>Chlamydiaceae</taxon>
        <taxon>Chlamydia/Chlamydophila group</taxon>
        <taxon>Chlamydia</taxon>
    </lineage>
</organism>
<evidence type="ECO:0000313" key="2">
    <source>
        <dbReference type="Proteomes" id="UP000244926"/>
    </source>
</evidence>
<dbReference type="RefSeq" id="WP_108896243.1">
    <property type="nucleotide sequence ID" value="NZ_LT993738.1"/>
</dbReference>
<dbReference type="InterPro" id="IPR024492">
    <property type="entry name" value="DUF2764"/>
</dbReference>